<dbReference type="InterPro" id="IPR013103">
    <property type="entry name" value="RVT_2"/>
</dbReference>
<proteinExistence type="predicted"/>
<dbReference type="EMBL" id="BQNB010011412">
    <property type="protein sequence ID" value="GJS90239.1"/>
    <property type="molecule type" value="Genomic_DNA"/>
</dbReference>
<evidence type="ECO:0000259" key="3">
    <source>
        <dbReference type="Pfam" id="PF07727"/>
    </source>
</evidence>
<dbReference type="Pfam" id="PF07727">
    <property type="entry name" value="RVT_2"/>
    <property type="match status" value="1"/>
</dbReference>
<evidence type="ECO:0000313" key="5">
    <source>
        <dbReference type="Proteomes" id="UP001151760"/>
    </source>
</evidence>
<comment type="caution">
    <text evidence="4">The sequence shown here is derived from an EMBL/GenBank/DDBJ whole genome shotgun (WGS) entry which is preliminary data.</text>
</comment>
<reference evidence="4" key="1">
    <citation type="journal article" date="2022" name="Int. J. Mol. Sci.">
        <title>Draft Genome of Tanacetum Coccineum: Genomic Comparison of Closely Related Tanacetum-Family Plants.</title>
        <authorList>
            <person name="Yamashiro T."/>
            <person name="Shiraishi A."/>
            <person name="Nakayama K."/>
            <person name="Satake H."/>
        </authorList>
    </citation>
    <scope>NUCLEOTIDE SEQUENCE</scope>
</reference>
<feature type="compositionally biased region" description="Low complexity" evidence="2">
    <location>
        <begin position="181"/>
        <end position="194"/>
    </location>
</feature>
<gene>
    <name evidence="4" type="ORF">Tco_0772875</name>
</gene>
<evidence type="ECO:0000256" key="1">
    <source>
        <dbReference type="SAM" id="Coils"/>
    </source>
</evidence>
<evidence type="ECO:0000313" key="4">
    <source>
        <dbReference type="EMBL" id="GJS90239.1"/>
    </source>
</evidence>
<feature type="region of interest" description="Disordered" evidence="2">
    <location>
        <begin position="181"/>
        <end position="200"/>
    </location>
</feature>
<evidence type="ECO:0000256" key="2">
    <source>
        <dbReference type="SAM" id="MobiDB-lite"/>
    </source>
</evidence>
<protein>
    <submittedName>
        <fullName evidence="4">Retrovirus-related pol polyprotein from transposon TNT 1-94</fullName>
    </submittedName>
</protein>
<keyword evidence="5" id="KW-1185">Reference proteome</keyword>
<accession>A0ABQ4ZJ57</accession>
<reference evidence="4" key="2">
    <citation type="submission" date="2022-01" db="EMBL/GenBank/DDBJ databases">
        <authorList>
            <person name="Yamashiro T."/>
            <person name="Shiraishi A."/>
            <person name="Satake H."/>
            <person name="Nakayama K."/>
        </authorList>
    </citation>
    <scope>NUCLEOTIDE SEQUENCE</scope>
</reference>
<feature type="domain" description="Reverse transcriptase Ty1/copia-type" evidence="3">
    <location>
        <begin position="682"/>
        <end position="754"/>
    </location>
</feature>
<dbReference type="Pfam" id="PF14223">
    <property type="entry name" value="Retrotran_gag_2"/>
    <property type="match status" value="1"/>
</dbReference>
<sequence length="754" mass="87218">METYKNVSQDIRDQLNAEAEAVQIILTGIYNDIYSTIDAFLNACKMWKAIERLKQGESINVQDLKTNLYWEFGKFTSRDGESLESYYSWFYKMMNELVRNQCHVTNHRVNVQFLLQLQPEWQRSQQSTRNRGKAIVTSFAPTYDLEPDMATEDDEMSKDKEIDKLMALISLSFKKIYKPTNNNLRTSSNSNRANQDNSPRINRVIGYDSQRAVNVAGARENVAYHKEKMLLCKQEEAGVYLNTEQADWKDDTDDESDDQELEAHYMYMAQLQEVTPDQDNSGPIFDDEPMHKVQNNNDNYNVFAMENEHPEQPESSNDIYLAEHSDTNITIDSLDICYDRVQDDQDDTDDLDQERDLLASLIQKLKCEIDDSKNRNKFLESSNKELVDKLKGEIEDFKTKNKSLESSNNHFKEANNELSKTNQLMFKDLKKFQAELDKYNDVNYASKVEIDCAKAKGDLMSYKIDFEKSSNAYTQKINDLNQTISDMKKELCAHQETISIMSQAKEAQIKLYKTREDKELDKVIALENKVKVLNDIVYKTGQSVQTMNMLNRNCKTSFAKPEFLKKAQRANPRLYDIGTVKFGNDQIAPILGYGDLVQGTITIKRVYYVEGLNTIDSPLANSCDADLEVLFRKSTCYIHDLKCEMTPFTEKDHPLEQVIGNPSQSIRTRRQLETNGEMCMFALTWLWKNKRDEENTVIRNKSHLVAKGYAQKEGINFEESFAPVPRLEAVRLFIAYAAHKSFTKYQMDVKTSFL</sequence>
<feature type="coiled-coil region" evidence="1">
    <location>
        <begin position="355"/>
        <end position="424"/>
    </location>
</feature>
<organism evidence="4 5">
    <name type="scientific">Tanacetum coccineum</name>
    <dbReference type="NCBI Taxonomy" id="301880"/>
    <lineage>
        <taxon>Eukaryota</taxon>
        <taxon>Viridiplantae</taxon>
        <taxon>Streptophyta</taxon>
        <taxon>Embryophyta</taxon>
        <taxon>Tracheophyta</taxon>
        <taxon>Spermatophyta</taxon>
        <taxon>Magnoliopsida</taxon>
        <taxon>eudicotyledons</taxon>
        <taxon>Gunneridae</taxon>
        <taxon>Pentapetalae</taxon>
        <taxon>asterids</taxon>
        <taxon>campanulids</taxon>
        <taxon>Asterales</taxon>
        <taxon>Asteraceae</taxon>
        <taxon>Asteroideae</taxon>
        <taxon>Anthemideae</taxon>
        <taxon>Anthemidinae</taxon>
        <taxon>Tanacetum</taxon>
    </lineage>
</organism>
<dbReference type="Proteomes" id="UP001151760">
    <property type="component" value="Unassembled WGS sequence"/>
</dbReference>
<name>A0ABQ4ZJ57_9ASTR</name>
<keyword evidence="1" id="KW-0175">Coiled coil</keyword>